<dbReference type="PANTHER" id="PTHR12378:SF80">
    <property type="entry name" value="IP06716P-RELATED"/>
    <property type="match status" value="1"/>
</dbReference>
<gene>
    <name evidence="6" type="ORF">PGLA1383_LOCUS46135</name>
</gene>
<dbReference type="InterPro" id="IPR042266">
    <property type="entry name" value="PPPDE_sf"/>
</dbReference>
<organism evidence="6 7">
    <name type="scientific">Polarella glacialis</name>
    <name type="common">Dinoflagellate</name>
    <dbReference type="NCBI Taxonomy" id="89957"/>
    <lineage>
        <taxon>Eukaryota</taxon>
        <taxon>Sar</taxon>
        <taxon>Alveolata</taxon>
        <taxon>Dinophyceae</taxon>
        <taxon>Suessiales</taxon>
        <taxon>Suessiaceae</taxon>
        <taxon>Polarella</taxon>
    </lineage>
</organism>
<evidence type="ECO:0000259" key="5">
    <source>
        <dbReference type="PROSITE" id="PS51858"/>
    </source>
</evidence>
<dbReference type="Gene3D" id="3.90.1720.30">
    <property type="entry name" value="PPPDE domains"/>
    <property type="match status" value="1"/>
</dbReference>
<keyword evidence="3" id="KW-0378">Hydrolase</keyword>
<dbReference type="Proteomes" id="UP000654075">
    <property type="component" value="Unassembled WGS sequence"/>
</dbReference>
<name>A0A813GW01_POLGL</name>
<protein>
    <recommendedName>
        <fullName evidence="5">PPPDE domain-containing protein</fullName>
    </recommendedName>
</protein>
<reference evidence="6" key="1">
    <citation type="submission" date="2021-02" db="EMBL/GenBank/DDBJ databases">
        <authorList>
            <person name="Dougan E. K."/>
            <person name="Rhodes N."/>
            <person name="Thang M."/>
            <person name="Chan C."/>
        </authorList>
    </citation>
    <scope>NUCLEOTIDE SEQUENCE</scope>
</reference>
<dbReference type="GO" id="GO:0006508">
    <property type="term" value="P:proteolysis"/>
    <property type="evidence" value="ECO:0007669"/>
    <property type="project" value="UniProtKB-KW"/>
</dbReference>
<keyword evidence="2" id="KW-0645">Protease</keyword>
<evidence type="ECO:0000313" key="7">
    <source>
        <dbReference type="Proteomes" id="UP000654075"/>
    </source>
</evidence>
<dbReference type="AlphaFoldDB" id="A0A813GW01"/>
<dbReference type="GO" id="GO:0101005">
    <property type="term" value="F:deubiquitinase activity"/>
    <property type="evidence" value="ECO:0007669"/>
    <property type="project" value="TreeGrafter"/>
</dbReference>
<keyword evidence="7" id="KW-1185">Reference proteome</keyword>
<evidence type="ECO:0000256" key="2">
    <source>
        <dbReference type="ARBA" id="ARBA00022670"/>
    </source>
</evidence>
<evidence type="ECO:0000256" key="4">
    <source>
        <dbReference type="SAM" id="MobiDB-lite"/>
    </source>
</evidence>
<feature type="region of interest" description="Disordered" evidence="4">
    <location>
        <begin position="1"/>
        <end position="61"/>
    </location>
</feature>
<sequence>MTLLTPSKNPPVSYGTLPVSPLQMASPQQVRCMASPSRRASGRRQGTPVSARSMSRDRDERDWSVAVGVGPEMEARLQPVSLEKPQAVPSGNPVSATPCRARRGSGMTGFPVTVHIYDLGPVSRFFLNSWAGQAKDSSCLGVFHCGIEVLGVEFSFQAMADCGKEDNTTGLTWHHPMSHPRHVYRESICLGASKLSVHEIGTLLERLEKVWMARTYHCLSNNCVDFAEHFIQRLGCSQPFPQWVHGLAKGLARSNVAGFSWARFLPCSQSCGSQSLASGGSCGTSGYVAAGIKTVPLEESRAASPGEHFLPSSSHGCNLFGMPR</sequence>
<dbReference type="Pfam" id="PF05903">
    <property type="entry name" value="Peptidase_C97"/>
    <property type="match status" value="1"/>
</dbReference>
<evidence type="ECO:0000256" key="1">
    <source>
        <dbReference type="ARBA" id="ARBA00008140"/>
    </source>
</evidence>
<dbReference type="SMART" id="SM01179">
    <property type="entry name" value="DUF862"/>
    <property type="match status" value="1"/>
</dbReference>
<comment type="similarity">
    <text evidence="1">Belongs to the DeSI family.</text>
</comment>
<dbReference type="PANTHER" id="PTHR12378">
    <property type="entry name" value="DESUMOYLATING ISOPEPTIDASE"/>
    <property type="match status" value="1"/>
</dbReference>
<dbReference type="GO" id="GO:0016579">
    <property type="term" value="P:protein deubiquitination"/>
    <property type="evidence" value="ECO:0007669"/>
    <property type="project" value="TreeGrafter"/>
</dbReference>
<dbReference type="PROSITE" id="PS51858">
    <property type="entry name" value="PPPDE"/>
    <property type="match status" value="1"/>
</dbReference>
<dbReference type="InterPro" id="IPR008580">
    <property type="entry name" value="PPPDE_dom"/>
</dbReference>
<evidence type="ECO:0000313" key="6">
    <source>
        <dbReference type="EMBL" id="CAE8629711.1"/>
    </source>
</evidence>
<evidence type="ECO:0000256" key="3">
    <source>
        <dbReference type="ARBA" id="ARBA00022801"/>
    </source>
</evidence>
<dbReference type="OMA" id="YRESICL"/>
<accession>A0A813GW01</accession>
<dbReference type="OrthoDB" id="412286at2759"/>
<feature type="domain" description="PPPDE" evidence="5">
    <location>
        <begin position="110"/>
        <end position="254"/>
    </location>
</feature>
<comment type="caution">
    <text evidence="6">The sequence shown here is derived from an EMBL/GenBank/DDBJ whole genome shotgun (WGS) entry which is preliminary data.</text>
</comment>
<proteinExistence type="inferred from homology"/>
<dbReference type="EMBL" id="CAJNNV010029692">
    <property type="protein sequence ID" value="CAE8629711.1"/>
    <property type="molecule type" value="Genomic_DNA"/>
</dbReference>